<dbReference type="Pfam" id="PF09133">
    <property type="entry name" value="SANTA"/>
    <property type="match status" value="1"/>
</dbReference>
<dbReference type="GeneID" id="120103894"/>
<feature type="compositionally biased region" description="Basic and acidic residues" evidence="1">
    <location>
        <begin position="155"/>
        <end position="170"/>
    </location>
</feature>
<reference evidence="4" key="2">
    <citation type="submission" date="2025-08" db="UniProtKB">
        <authorList>
            <consortium name="RefSeq"/>
        </authorList>
    </citation>
    <scope>IDENTIFICATION</scope>
    <source>
        <tissue evidence="4">Young leaves</tissue>
    </source>
</reference>
<evidence type="ECO:0000256" key="1">
    <source>
        <dbReference type="SAM" id="MobiDB-lite"/>
    </source>
</evidence>
<dbReference type="PANTHER" id="PTHR35311:SF1">
    <property type="entry name" value="PROTEIN EMBRYO DEFECTIVE 1674"/>
    <property type="match status" value="1"/>
</dbReference>
<evidence type="ECO:0000259" key="2">
    <source>
        <dbReference type="Pfam" id="PF09133"/>
    </source>
</evidence>
<dbReference type="AlphaFoldDB" id="A0A8B9AM08"/>
<reference evidence="3" key="1">
    <citation type="journal article" date="2019" name="Nat. Commun.">
        <title>Genome-wide association mapping of date palm fruit traits.</title>
        <authorList>
            <person name="Hazzouri K.M."/>
            <person name="Gros-Balthazard M."/>
            <person name="Flowers J.M."/>
            <person name="Copetti D."/>
            <person name="Lemansour A."/>
            <person name="Lebrun M."/>
            <person name="Masmoudi K."/>
            <person name="Ferrand S."/>
            <person name="Dhar M.I."/>
            <person name="Fresquez Z.A."/>
            <person name="Rosas U."/>
            <person name="Zhang J."/>
            <person name="Talag J."/>
            <person name="Lee S."/>
            <person name="Kudrna D."/>
            <person name="Powell R.F."/>
            <person name="Leitch I.J."/>
            <person name="Krueger R.R."/>
            <person name="Wing R.A."/>
            <person name="Amiri K.M.A."/>
            <person name="Purugganan M.D."/>
        </authorList>
    </citation>
    <scope>NUCLEOTIDE SEQUENCE [LARGE SCALE GENOMIC DNA]</scope>
    <source>
        <strain evidence="3">cv. Khalas</strain>
    </source>
</reference>
<protein>
    <submittedName>
        <fullName evidence="4">Uncharacterized protein LOC120103894 isoform X2</fullName>
    </submittedName>
</protein>
<dbReference type="RefSeq" id="XP_038984344.1">
    <property type="nucleotide sequence ID" value="XM_039128416.1"/>
</dbReference>
<dbReference type="Proteomes" id="UP000228380">
    <property type="component" value="Chromosome 7"/>
</dbReference>
<keyword evidence="3" id="KW-1185">Reference proteome</keyword>
<dbReference type="InterPro" id="IPR015216">
    <property type="entry name" value="SANTA"/>
</dbReference>
<gene>
    <name evidence="4" type="primary">LOC120103894</name>
</gene>
<organism evidence="3 4">
    <name type="scientific">Phoenix dactylifera</name>
    <name type="common">Date palm</name>
    <dbReference type="NCBI Taxonomy" id="42345"/>
    <lineage>
        <taxon>Eukaryota</taxon>
        <taxon>Viridiplantae</taxon>
        <taxon>Streptophyta</taxon>
        <taxon>Embryophyta</taxon>
        <taxon>Tracheophyta</taxon>
        <taxon>Spermatophyta</taxon>
        <taxon>Magnoliopsida</taxon>
        <taxon>Liliopsida</taxon>
        <taxon>Arecaceae</taxon>
        <taxon>Coryphoideae</taxon>
        <taxon>Phoeniceae</taxon>
        <taxon>Phoenix</taxon>
    </lineage>
</organism>
<feature type="region of interest" description="Disordered" evidence="1">
    <location>
        <begin position="146"/>
        <end position="170"/>
    </location>
</feature>
<dbReference type="PANTHER" id="PTHR35311">
    <property type="entry name" value="KINETOCHORE-ASSOCIATED PROTEIN KNL-2 HOMOLOG"/>
    <property type="match status" value="1"/>
</dbReference>
<evidence type="ECO:0000313" key="3">
    <source>
        <dbReference type="Proteomes" id="UP000228380"/>
    </source>
</evidence>
<name>A0A8B9AM08_PHODC</name>
<evidence type="ECO:0000313" key="4">
    <source>
        <dbReference type="RefSeq" id="XP_038984344.1"/>
    </source>
</evidence>
<feature type="domain" description="SANTA" evidence="2">
    <location>
        <begin position="3"/>
        <end position="63"/>
    </location>
</feature>
<dbReference type="InterPro" id="IPR053090">
    <property type="entry name" value="Centromere_KNL-2_homolog"/>
</dbReference>
<proteinExistence type="predicted"/>
<accession>A0A8B9AM08</accession>
<sequence length="490" mass="53828">MQQAMRIFSSAPILKRYDAYNLETADGITVIILGLINKARTHDNGFPPEVCNRFLVGFPYNWDYYADKYFRRSSISASNSSNSAGFGGLSKDSADGAGHTSAVCVNVFPFGRLCDILITSGGTLTRNLIESLKKLFGYPSLNPTAQKPSLLPVETHSECDTDKSDSKHENSKGFATVINHDAEGHATSHGEKGYYAMELHAGDVPIENSNLNHDISHYSLMHENRETATQPVAETTSETETGTDMQMETLLANIKEVEKDNNMLSSVPVDCDDVDHVPACIEGKVNAESRIDSSCVRMKCLLEDSLLKESNLSDLRHDEELGDDAVRRQHCVENLRMPNVGFSDDLLVEKDCDPKTANSLKVTMNAGSQNSLDSDVTEPLKVSLREEGVGTRSKISSQNEEMVPSILSASQGDADSHHVKGRPWDLKNSKAPNFDFTGISKDSSSNEIDDMCYSILEKIECCKLPAVKDPTSQIGTAFDMTITKSLKHQK</sequence>